<comment type="caution">
    <text evidence="1">The sequence shown here is derived from an EMBL/GenBank/DDBJ whole genome shotgun (WGS) entry which is preliminary data.</text>
</comment>
<organism evidence="1 2">
    <name type="scientific">Sulfitobacter sediminis</name>
    <dbReference type="NCBI Taxonomy" id="3234186"/>
    <lineage>
        <taxon>Bacteria</taxon>
        <taxon>Pseudomonadati</taxon>
        <taxon>Pseudomonadota</taxon>
        <taxon>Alphaproteobacteria</taxon>
        <taxon>Rhodobacterales</taxon>
        <taxon>Roseobacteraceae</taxon>
        <taxon>Sulfitobacter</taxon>
    </lineage>
</organism>
<dbReference type="RefSeq" id="WP_367876041.1">
    <property type="nucleotide sequence ID" value="NZ_JBFNXX010000001.1"/>
</dbReference>
<gene>
    <name evidence="1" type="ORF">AB2B41_01895</name>
</gene>
<keyword evidence="2" id="KW-1185">Reference proteome</keyword>
<evidence type="ECO:0000313" key="1">
    <source>
        <dbReference type="EMBL" id="MEW9918341.1"/>
    </source>
</evidence>
<dbReference type="EMBL" id="JBFNXX010000001">
    <property type="protein sequence ID" value="MEW9918341.1"/>
    <property type="molecule type" value="Genomic_DNA"/>
</dbReference>
<reference evidence="1 2" key="1">
    <citation type="submission" date="2024-07" db="EMBL/GenBank/DDBJ databases">
        <title>Marimonas sp.nov., isolated from tidal-flat sediment.</title>
        <authorList>
            <person name="Jayan J.N."/>
            <person name="Lee S.S."/>
        </authorList>
    </citation>
    <scope>NUCLEOTIDE SEQUENCE [LARGE SCALE GENOMIC DNA]</scope>
    <source>
        <strain evidence="1 2">MJW-29</strain>
    </source>
</reference>
<accession>A0ABV3RHJ4</accession>
<proteinExistence type="predicted"/>
<protein>
    <submittedName>
        <fullName evidence="1">Uncharacterized protein</fullName>
    </submittedName>
</protein>
<name>A0ABV3RHJ4_9RHOB</name>
<sequence>MGAGRAKATNLRIRHSFTGQSIYLGGQTRVILDGFQPDWMRVAIPANVVSFKGAAQKVVKNRVLKIPMPANDNLAPLDP</sequence>
<evidence type="ECO:0000313" key="2">
    <source>
        <dbReference type="Proteomes" id="UP001556098"/>
    </source>
</evidence>
<dbReference type="Proteomes" id="UP001556098">
    <property type="component" value="Unassembled WGS sequence"/>
</dbReference>